<dbReference type="Pfam" id="PF09111">
    <property type="entry name" value="SLIDE"/>
    <property type="match status" value="1"/>
</dbReference>
<dbReference type="InterPro" id="IPR009071">
    <property type="entry name" value="HMG_box_dom"/>
</dbReference>
<dbReference type="InterPro" id="IPR001650">
    <property type="entry name" value="Helicase_C-like"/>
</dbReference>
<evidence type="ECO:0000256" key="7">
    <source>
        <dbReference type="ARBA" id="ARBA00023125"/>
    </source>
</evidence>
<dbReference type="InterPro" id="IPR036306">
    <property type="entry name" value="ISWI_HAND-dom_sf"/>
</dbReference>
<name>F0Y1F5_AURAN</name>
<dbReference type="PROSITE" id="PS51192">
    <property type="entry name" value="HELICASE_ATP_BIND_1"/>
    <property type="match status" value="1"/>
</dbReference>
<keyword evidence="3" id="KW-0378">Hydrolase</keyword>
<dbReference type="GO" id="GO:0140658">
    <property type="term" value="F:ATP-dependent chromatin remodeler activity"/>
    <property type="evidence" value="ECO:0007669"/>
    <property type="project" value="TreeGrafter"/>
</dbReference>
<sequence>MSASELTHEALRVANTKAAARRRASRVREARGASFKYLLRQSGLYEFFKDGFFDKGDDEPVAEAPAAGKAGSRRSSGSKSKPHEDERVVDDDDAPPDFLQVQPACITGAMRPYQLAGASRRVPDARRRRKNKPSLFPLGLNWMIRLRNNGLNGILADEMGLGKTLQSISMLGYLHEFKRINGPHLVLVPKTTLSNWMNEFRRWLPALTAFKFHGSKEERGYMTSGILVSEPRAWDVVVTTYEVANLEKTALAKIAWRFVIIDEAHRIKNENAQLSKTVRLLRTENRLLITGTPLQNNLHELWALLNFLLPDVFQSAERFDDLFDLQIDDADAKQRLIGQLHKLLRPFVLRRLKADVEKSLPPKSETILFTSMTATQRDVYKQCLLREIDVVQGGSGKGGGRTAVLNLVMQLRKCCNHPYLFPNVEDRSLPVLGEHLVGACGKLVLLDKLLTRLKDKGHRVLIFSQMTRMLDILEDFMVMRAYDYCRIDGKTAHELREEYIDAYNAPNSEKFAFLLSTRAGGLGINLQTADTCVLYDSDWNPQADLQAMDRCHRIGQTKPVHVYRLVTEHSVEEKVVERAQQKLKLDAVVTDELLHAVRFGADKVFRGGGDASELSDLDIDAIIARGRTRTADLEARLEASEKGDMLDFKLDGGMATQQWEGVDYAAVQDQKKRGLDANPGKGSVFLVDTGKRERKRPAQDSIYATDKMISEHLDLHPKRKKARGEGKDEEEEKETLLRMPAHLRLPKMDDFQFFEGRERLYQLHAVEEARFADLQSTPEKKAALAADHAALRGGLQLLDAKDQKEKETLMTRGFTTWTKQHYTLFLRASARHGRDAYDRIAADLYGKSPRKSAAEVARYAAVFWKRGASVFAPSDWDRISRAVEKGEKKLEEMDGLMAATRKFVELFARDPSDLQFRFASTAAGLPQFPGLPSRADEERVLLQLVCEHGYGNWRRIRADFRSRPEFQFDWFLRSLDAEAVGKRCEALMRAAEKEYAELERRHEAYVAAVNALAAARQGAPRDPETGKPLSQPERVARMFEKMADDHKKQADLRNELKAQKLAKSAEQRALAKGAARAAAAAPPPPRRPEVAAAPPPEKRPLAPDAPHAPPRKRPFKPAGDAASPRSEPEHPAAAAAPGPGEAPKKPRSALRCFMRNHVRELRKKHPGAPEAQLKQILTAMFEKAPPEERREMERRSELDKVRYEREYAEYLAKGGAAE</sequence>
<dbReference type="PANTHER" id="PTHR45623:SF49">
    <property type="entry name" value="SWI_SNF-RELATED MATRIX-ASSOCIATED ACTIN-DEPENDENT REGULATOR OF CHROMATIN SUBFAMILY A MEMBER 5"/>
    <property type="match status" value="1"/>
</dbReference>
<evidence type="ECO:0000256" key="5">
    <source>
        <dbReference type="ARBA" id="ARBA00022840"/>
    </source>
</evidence>
<dbReference type="GO" id="GO:0042393">
    <property type="term" value="F:histone binding"/>
    <property type="evidence" value="ECO:0007669"/>
    <property type="project" value="TreeGrafter"/>
</dbReference>
<feature type="domain" description="HMG box" evidence="12">
    <location>
        <begin position="1143"/>
        <end position="1211"/>
    </location>
</feature>
<feature type="domain" description="Helicase ATP-binding" evidence="13">
    <location>
        <begin position="144"/>
        <end position="311"/>
    </location>
</feature>
<reference evidence="15 16" key="1">
    <citation type="journal article" date="2011" name="Proc. Natl. Acad. Sci. U.S.A.">
        <title>Niche of harmful alga Aureococcus anophagefferens revealed through ecogenomics.</title>
        <authorList>
            <person name="Gobler C.J."/>
            <person name="Berry D.L."/>
            <person name="Dyhrman S.T."/>
            <person name="Wilhelm S.W."/>
            <person name="Salamov A."/>
            <person name="Lobanov A.V."/>
            <person name="Zhang Y."/>
            <person name="Collier J.L."/>
            <person name="Wurch L.L."/>
            <person name="Kustka A.B."/>
            <person name="Dill B.D."/>
            <person name="Shah M."/>
            <person name="VerBerkmoes N.C."/>
            <person name="Kuo A."/>
            <person name="Terry A."/>
            <person name="Pangilinan J."/>
            <person name="Lindquist E.A."/>
            <person name="Lucas S."/>
            <person name="Paulsen I.T."/>
            <person name="Hattenrath-Lehmann T.K."/>
            <person name="Talmage S.C."/>
            <person name="Walker E.A."/>
            <person name="Koch F."/>
            <person name="Burson A.M."/>
            <person name="Marcoval M.A."/>
            <person name="Tang Y.Z."/>
            <person name="Lecleir G.R."/>
            <person name="Coyne K.J."/>
            <person name="Berg G.M."/>
            <person name="Bertrand E.M."/>
            <person name="Saito M.A."/>
            <person name="Gladyshev V.N."/>
            <person name="Grigoriev I.V."/>
        </authorList>
    </citation>
    <scope>NUCLEOTIDE SEQUENCE [LARGE SCALE GENOMIC DNA]</scope>
    <source>
        <strain evidence="16">CCMP 1984</strain>
    </source>
</reference>
<feature type="compositionally biased region" description="Low complexity" evidence="11">
    <location>
        <begin position="66"/>
        <end position="79"/>
    </location>
</feature>
<evidence type="ECO:0000259" key="14">
    <source>
        <dbReference type="PROSITE" id="PS51194"/>
    </source>
</evidence>
<feature type="compositionally biased region" description="Low complexity" evidence="11">
    <location>
        <begin position="1121"/>
        <end position="1141"/>
    </location>
</feature>
<dbReference type="Gene3D" id="1.10.10.60">
    <property type="entry name" value="Homeodomain-like"/>
    <property type="match status" value="2"/>
</dbReference>
<dbReference type="SUPFAM" id="SSF46689">
    <property type="entry name" value="Homeodomain-like"/>
    <property type="match status" value="2"/>
</dbReference>
<dbReference type="GO" id="GO:0000785">
    <property type="term" value="C:chromatin"/>
    <property type="evidence" value="ECO:0007669"/>
    <property type="project" value="TreeGrafter"/>
</dbReference>
<evidence type="ECO:0000259" key="13">
    <source>
        <dbReference type="PROSITE" id="PS51192"/>
    </source>
</evidence>
<organism evidence="16">
    <name type="scientific">Aureococcus anophagefferens</name>
    <name type="common">Harmful bloom alga</name>
    <dbReference type="NCBI Taxonomy" id="44056"/>
    <lineage>
        <taxon>Eukaryota</taxon>
        <taxon>Sar</taxon>
        <taxon>Stramenopiles</taxon>
        <taxon>Ochrophyta</taxon>
        <taxon>Pelagophyceae</taxon>
        <taxon>Pelagomonadales</taxon>
        <taxon>Pelagomonadaceae</taxon>
        <taxon>Aureococcus</taxon>
    </lineage>
</organism>
<dbReference type="GO" id="GO:0016887">
    <property type="term" value="F:ATP hydrolysis activity"/>
    <property type="evidence" value="ECO:0007669"/>
    <property type="project" value="TreeGrafter"/>
</dbReference>
<dbReference type="SMART" id="SM00398">
    <property type="entry name" value="HMG"/>
    <property type="match status" value="1"/>
</dbReference>
<dbReference type="InterPro" id="IPR014001">
    <property type="entry name" value="Helicase_ATP-bd"/>
</dbReference>
<dbReference type="eggNOG" id="KOG0385">
    <property type="taxonomic scope" value="Eukaryota"/>
</dbReference>
<evidence type="ECO:0000256" key="2">
    <source>
        <dbReference type="ARBA" id="ARBA00022741"/>
    </source>
</evidence>
<feature type="region of interest" description="Disordered" evidence="11">
    <location>
        <begin position="59"/>
        <end position="95"/>
    </location>
</feature>
<evidence type="ECO:0000259" key="12">
    <source>
        <dbReference type="PROSITE" id="PS50118"/>
    </source>
</evidence>
<dbReference type="Proteomes" id="UP000002729">
    <property type="component" value="Unassembled WGS sequence"/>
</dbReference>
<accession>F0Y1F5</accession>
<dbReference type="InterPro" id="IPR049730">
    <property type="entry name" value="SNF2/RAD54-like_C"/>
</dbReference>
<dbReference type="InterPro" id="IPR009057">
    <property type="entry name" value="Homeodomain-like_sf"/>
</dbReference>
<dbReference type="GO" id="GO:0034728">
    <property type="term" value="P:nucleosome organization"/>
    <property type="evidence" value="ECO:0007669"/>
    <property type="project" value="TreeGrafter"/>
</dbReference>
<dbReference type="FunFam" id="3.40.50.10810:FF:000005">
    <property type="entry name" value="Photoperiod-independent early flowering 1"/>
    <property type="match status" value="1"/>
</dbReference>
<keyword evidence="6" id="KW-0156">Chromatin regulator</keyword>
<feature type="region of interest" description="Disordered" evidence="11">
    <location>
        <begin position="1061"/>
        <end position="1148"/>
    </location>
</feature>
<evidence type="ECO:0000313" key="15">
    <source>
        <dbReference type="EMBL" id="EGB10946.1"/>
    </source>
</evidence>
<feature type="domain" description="Helicase C-terminal" evidence="14">
    <location>
        <begin position="445"/>
        <end position="594"/>
    </location>
</feature>
<dbReference type="Gene3D" id="1.10.30.10">
    <property type="entry name" value="High mobility group box domain"/>
    <property type="match status" value="1"/>
</dbReference>
<evidence type="ECO:0000313" key="16">
    <source>
        <dbReference type="Proteomes" id="UP000002729"/>
    </source>
</evidence>
<dbReference type="Gene3D" id="3.40.50.10810">
    <property type="entry name" value="Tandem AAA-ATPase domain"/>
    <property type="match status" value="1"/>
</dbReference>
<dbReference type="GO" id="GO:0003677">
    <property type="term" value="F:DNA binding"/>
    <property type="evidence" value="ECO:0007669"/>
    <property type="project" value="UniProtKB-UniRule"/>
</dbReference>
<keyword evidence="4" id="KW-0347">Helicase</keyword>
<dbReference type="GO" id="GO:0005634">
    <property type="term" value="C:nucleus"/>
    <property type="evidence" value="ECO:0007669"/>
    <property type="project" value="UniProtKB-SubCell"/>
</dbReference>
<dbReference type="InParanoid" id="F0Y1F5"/>
<feature type="compositionally biased region" description="Low complexity" evidence="11">
    <location>
        <begin position="1067"/>
        <end position="1080"/>
    </location>
</feature>
<keyword evidence="8 9" id="KW-0539">Nucleus</keyword>
<evidence type="ECO:0000256" key="8">
    <source>
        <dbReference type="ARBA" id="ARBA00023242"/>
    </source>
</evidence>
<feature type="DNA-binding region" description="HMG box" evidence="9">
    <location>
        <begin position="1143"/>
        <end position="1211"/>
    </location>
</feature>
<evidence type="ECO:0000256" key="3">
    <source>
        <dbReference type="ARBA" id="ARBA00022801"/>
    </source>
</evidence>
<dbReference type="KEGG" id="aaf:AURANDRAFT_62321"/>
<evidence type="ECO:0000256" key="11">
    <source>
        <dbReference type="SAM" id="MobiDB-lite"/>
    </source>
</evidence>
<keyword evidence="10" id="KW-0175">Coiled coil</keyword>
<feature type="compositionally biased region" description="Basic and acidic residues" evidence="11">
    <location>
        <begin position="1"/>
        <end position="11"/>
    </location>
</feature>
<dbReference type="EMBL" id="GL833123">
    <property type="protein sequence ID" value="EGB10946.1"/>
    <property type="molecule type" value="Genomic_DNA"/>
</dbReference>
<protein>
    <submittedName>
        <fullName evidence="15">Uncharacterized protein CHR2</fullName>
    </submittedName>
</protein>
<dbReference type="InterPro" id="IPR038718">
    <property type="entry name" value="SNF2-like_sf"/>
</dbReference>
<evidence type="ECO:0000256" key="4">
    <source>
        <dbReference type="ARBA" id="ARBA00022806"/>
    </source>
</evidence>
<dbReference type="PANTHER" id="PTHR45623">
    <property type="entry name" value="CHROMODOMAIN-HELICASE-DNA-BINDING PROTEIN 3-RELATED-RELATED"/>
    <property type="match status" value="1"/>
</dbReference>
<comment type="subcellular location">
    <subcellularLocation>
        <location evidence="1">Nucleus</location>
    </subcellularLocation>
</comment>
<dbReference type="SUPFAM" id="SSF47095">
    <property type="entry name" value="HMG-box"/>
    <property type="match status" value="1"/>
</dbReference>
<dbReference type="SUPFAM" id="SSF101224">
    <property type="entry name" value="HAND domain of the nucleosome remodeling ATPase ISWI"/>
    <property type="match status" value="1"/>
</dbReference>
<evidence type="ECO:0000256" key="9">
    <source>
        <dbReference type="PROSITE-ProRule" id="PRU00267"/>
    </source>
</evidence>
<dbReference type="SUPFAM" id="SSF52540">
    <property type="entry name" value="P-loop containing nucleoside triphosphate hydrolases"/>
    <property type="match status" value="2"/>
</dbReference>
<dbReference type="GO" id="GO:0031491">
    <property type="term" value="F:nucleosome binding"/>
    <property type="evidence" value="ECO:0007669"/>
    <property type="project" value="InterPro"/>
</dbReference>
<dbReference type="OrthoDB" id="5857104at2759"/>
<dbReference type="InterPro" id="IPR027417">
    <property type="entry name" value="P-loop_NTPase"/>
</dbReference>
<dbReference type="GeneID" id="20223841"/>
<dbReference type="Pfam" id="PF00271">
    <property type="entry name" value="Helicase_C"/>
    <property type="match status" value="1"/>
</dbReference>
<evidence type="ECO:0000256" key="1">
    <source>
        <dbReference type="ARBA" id="ARBA00004123"/>
    </source>
</evidence>
<dbReference type="GO" id="GO:0005524">
    <property type="term" value="F:ATP binding"/>
    <property type="evidence" value="ECO:0007669"/>
    <property type="project" value="UniProtKB-KW"/>
</dbReference>
<dbReference type="AlphaFoldDB" id="F0Y1F5"/>
<keyword evidence="7 9" id="KW-0238">DNA-binding</keyword>
<keyword evidence="16" id="KW-1185">Reference proteome</keyword>
<dbReference type="Pfam" id="PF00176">
    <property type="entry name" value="SNF2-rel_dom"/>
    <property type="match status" value="1"/>
</dbReference>
<keyword evidence="5" id="KW-0067">ATP-binding</keyword>
<dbReference type="RefSeq" id="XP_009034514.1">
    <property type="nucleotide sequence ID" value="XM_009036266.1"/>
</dbReference>
<dbReference type="PROSITE" id="PS50118">
    <property type="entry name" value="HMG_BOX_2"/>
    <property type="match status" value="1"/>
</dbReference>
<gene>
    <name evidence="15" type="primary">CHR2</name>
    <name evidence="15" type="ORF">AURANDRAFT_62321</name>
</gene>
<dbReference type="InterPro" id="IPR036910">
    <property type="entry name" value="HMG_box_dom_sf"/>
</dbReference>
<keyword evidence="2" id="KW-0547">Nucleotide-binding</keyword>
<dbReference type="GO" id="GO:0004386">
    <property type="term" value="F:helicase activity"/>
    <property type="evidence" value="ECO:0007669"/>
    <property type="project" value="UniProtKB-KW"/>
</dbReference>
<dbReference type="InterPro" id="IPR015195">
    <property type="entry name" value="SLIDE"/>
</dbReference>
<dbReference type="SMART" id="SM00490">
    <property type="entry name" value="HELICc"/>
    <property type="match status" value="1"/>
</dbReference>
<dbReference type="PROSITE" id="PS51194">
    <property type="entry name" value="HELICASE_CTER"/>
    <property type="match status" value="1"/>
</dbReference>
<dbReference type="CDD" id="cd18793">
    <property type="entry name" value="SF2_C_SNF"/>
    <property type="match status" value="1"/>
</dbReference>
<evidence type="ECO:0000256" key="10">
    <source>
        <dbReference type="SAM" id="Coils"/>
    </source>
</evidence>
<dbReference type="Pfam" id="PF00505">
    <property type="entry name" value="HMG_box"/>
    <property type="match status" value="1"/>
</dbReference>
<dbReference type="InterPro" id="IPR000330">
    <property type="entry name" value="SNF2_N"/>
</dbReference>
<dbReference type="FunCoup" id="F0Y1F5">
    <property type="interactions" value="108"/>
</dbReference>
<evidence type="ECO:0000256" key="6">
    <source>
        <dbReference type="ARBA" id="ARBA00022853"/>
    </source>
</evidence>
<proteinExistence type="predicted"/>
<feature type="coiled-coil region" evidence="10">
    <location>
        <begin position="981"/>
        <end position="1008"/>
    </location>
</feature>
<dbReference type="SMART" id="SM00487">
    <property type="entry name" value="DEXDc"/>
    <property type="match status" value="1"/>
</dbReference>
<feature type="region of interest" description="Disordered" evidence="11">
    <location>
        <begin position="1"/>
        <end position="30"/>
    </location>
</feature>
<dbReference type="Gene3D" id="3.40.50.300">
    <property type="entry name" value="P-loop containing nucleotide triphosphate hydrolases"/>
    <property type="match status" value="1"/>
</dbReference>